<proteinExistence type="predicted"/>
<keyword evidence="1" id="KW-0175">Coiled coil</keyword>
<evidence type="ECO:0000313" key="2">
    <source>
        <dbReference type="EMBL" id="CAG9320822.1"/>
    </source>
</evidence>
<protein>
    <recommendedName>
        <fullName evidence="4">Meiosis-specific nuclear structural protein 1</fullName>
    </recommendedName>
</protein>
<dbReference type="PANTHER" id="PTHR37473:SF1">
    <property type="entry name" value="EF-HAND DOMAIN-CONTAINING PROTEIN"/>
    <property type="match status" value="1"/>
</dbReference>
<dbReference type="AlphaFoldDB" id="A0AAU9J973"/>
<gene>
    <name evidence="2" type="ORF">BSTOLATCC_MIC27401</name>
</gene>
<sequence length="260" mass="30470">MESTSPSRDSFECGVVEHHGRFVEAKKLRKQADDDAKRLANRVALLRLEAAKASRLIEKTRVRVLEAKEVKIRNLENQINKDELKKRRQNEQERKAAFNHELREEFSLKKQIVKESVLTKKRMSASAQRQRRKDDLDCIEQQKNETVLTKSLVAQKVKNEKRLAEEKRMRLEAEKKAQIRAELEKKIKAEENARLMREEEIARLELEETELIRRLQNSQSIQKSVFEELSMALTSPLDSRVLLDEISVEDIQMQNENIGQ</sequence>
<accession>A0AAU9J973</accession>
<evidence type="ECO:0008006" key="4">
    <source>
        <dbReference type="Google" id="ProtNLM"/>
    </source>
</evidence>
<keyword evidence="3" id="KW-1185">Reference proteome</keyword>
<dbReference type="Proteomes" id="UP001162131">
    <property type="component" value="Unassembled WGS sequence"/>
</dbReference>
<feature type="coiled-coil region" evidence="1">
    <location>
        <begin position="154"/>
        <end position="207"/>
    </location>
</feature>
<evidence type="ECO:0000313" key="3">
    <source>
        <dbReference type="Proteomes" id="UP001162131"/>
    </source>
</evidence>
<dbReference type="EMBL" id="CAJZBQ010000027">
    <property type="protein sequence ID" value="CAG9320822.1"/>
    <property type="molecule type" value="Genomic_DNA"/>
</dbReference>
<dbReference type="PANTHER" id="PTHR37473">
    <property type="entry name" value="EF-HAND DOMAIN-CONTAINING PROTEIN"/>
    <property type="match status" value="1"/>
</dbReference>
<feature type="coiled-coil region" evidence="1">
    <location>
        <begin position="29"/>
        <end position="101"/>
    </location>
</feature>
<reference evidence="2" key="1">
    <citation type="submission" date="2021-09" db="EMBL/GenBank/DDBJ databases">
        <authorList>
            <consortium name="AG Swart"/>
            <person name="Singh M."/>
            <person name="Singh A."/>
            <person name="Seah K."/>
            <person name="Emmerich C."/>
        </authorList>
    </citation>
    <scope>NUCLEOTIDE SEQUENCE</scope>
    <source>
        <strain evidence="2">ATCC30299</strain>
    </source>
</reference>
<organism evidence="2 3">
    <name type="scientific">Blepharisma stoltei</name>
    <dbReference type="NCBI Taxonomy" id="1481888"/>
    <lineage>
        <taxon>Eukaryota</taxon>
        <taxon>Sar</taxon>
        <taxon>Alveolata</taxon>
        <taxon>Ciliophora</taxon>
        <taxon>Postciliodesmatophora</taxon>
        <taxon>Heterotrichea</taxon>
        <taxon>Heterotrichida</taxon>
        <taxon>Blepharismidae</taxon>
        <taxon>Blepharisma</taxon>
    </lineage>
</organism>
<comment type="caution">
    <text evidence="2">The sequence shown here is derived from an EMBL/GenBank/DDBJ whole genome shotgun (WGS) entry which is preliminary data.</text>
</comment>
<name>A0AAU9J973_9CILI</name>
<evidence type="ECO:0000256" key="1">
    <source>
        <dbReference type="SAM" id="Coils"/>
    </source>
</evidence>